<dbReference type="AlphaFoldDB" id="A0A5N3WWS7"/>
<dbReference type="Gene3D" id="1.20.1270.60">
    <property type="entry name" value="Arfaptin homology (AH) domain/BAR domain"/>
    <property type="match status" value="1"/>
</dbReference>
<proteinExistence type="predicted"/>
<dbReference type="PANTHER" id="PTHR45850:SF3">
    <property type="entry name" value="SORTING NEXIN-32"/>
    <property type="match status" value="1"/>
</dbReference>
<protein>
    <submittedName>
        <fullName evidence="1">Uncharacterized protein</fullName>
    </submittedName>
</protein>
<dbReference type="GO" id="GO:0005768">
    <property type="term" value="C:endosome"/>
    <property type="evidence" value="ECO:0007669"/>
    <property type="project" value="TreeGrafter"/>
</dbReference>
<dbReference type="Proteomes" id="UP000326458">
    <property type="component" value="Unassembled WGS sequence"/>
</dbReference>
<dbReference type="GO" id="GO:0035091">
    <property type="term" value="F:phosphatidylinositol binding"/>
    <property type="evidence" value="ECO:0007669"/>
    <property type="project" value="InterPro"/>
</dbReference>
<dbReference type="GO" id="GO:0042147">
    <property type="term" value="P:retrograde transport, endosome to Golgi"/>
    <property type="evidence" value="ECO:0007669"/>
    <property type="project" value="TreeGrafter"/>
</dbReference>
<keyword evidence="2" id="KW-1185">Reference proteome</keyword>
<organism evidence="1 2">
    <name type="scientific">Muntiacus muntjak</name>
    <name type="common">Barking deer</name>
    <name type="synonym">Indian muntjac</name>
    <dbReference type="NCBI Taxonomy" id="9888"/>
    <lineage>
        <taxon>Eukaryota</taxon>
        <taxon>Metazoa</taxon>
        <taxon>Chordata</taxon>
        <taxon>Craniata</taxon>
        <taxon>Vertebrata</taxon>
        <taxon>Euteleostomi</taxon>
        <taxon>Mammalia</taxon>
        <taxon>Eutheria</taxon>
        <taxon>Laurasiatheria</taxon>
        <taxon>Artiodactyla</taxon>
        <taxon>Ruminantia</taxon>
        <taxon>Pecora</taxon>
        <taxon>Cervidae</taxon>
        <taxon>Muntiacinae</taxon>
        <taxon>Muntiacus</taxon>
    </lineage>
</organism>
<reference evidence="1 2" key="1">
    <citation type="submission" date="2019-06" db="EMBL/GenBank/DDBJ databases">
        <title>Discovery of a novel chromosome fission-fusion reversal in muntjac.</title>
        <authorList>
            <person name="Mudd A.B."/>
            <person name="Bredeson J.V."/>
            <person name="Baum R."/>
            <person name="Hockemeyer D."/>
            <person name="Rokhsar D.S."/>
        </authorList>
    </citation>
    <scope>NUCLEOTIDE SEQUENCE [LARGE SCALE GENOMIC DNA]</scope>
    <source>
        <strain evidence="1">UTSW_UCB_Mm</strain>
        <tissue evidence="1">Fibroblast cell line</tissue>
    </source>
</reference>
<name>A0A5N3WWS7_MUNMU</name>
<sequence length="368" mass="41183">MSVGLQGDSSLQQDKVKFIVQTKGRGDPSDRLLGFRSCLPHFAQTEFSVMRQHEEFIWLHDVYEEGVCRPPCEGEPAWENRGGGGEAGPGFRVRVTAIWIMRGLPALSSFEKIPPAPPRPDSLRLQRKNCRSWMRKTAQSRGKTALLLVAQYKWVLSGSHRRWMTSLSMRTFLLEYHACIQDACLRADQVGQGALMGGSISASLAGDYMPISAALTSLGSQEVKPLLSFFKLAELFERLRELEGQVASGEDLKLLDMLRYYMRDSQAAKARAPGLLFWQLLALADYKNANKALDRAKPSTLCLSDSARQELMDFKSHDLPSMRTSLSWASWSSNMPRWGNSREETSQTPPQASTLLLRSTLVILKGEP</sequence>
<accession>A0A5N3WWS7</accession>
<dbReference type="Gene3D" id="3.30.1520.10">
    <property type="entry name" value="Phox-like domain"/>
    <property type="match status" value="1"/>
</dbReference>
<dbReference type="PANTHER" id="PTHR45850">
    <property type="entry name" value="SORTING NEXIN FAMILY MEMBER"/>
    <property type="match status" value="1"/>
</dbReference>
<dbReference type="InterPro" id="IPR036871">
    <property type="entry name" value="PX_dom_sf"/>
</dbReference>
<gene>
    <name evidence="1" type="ORF">FD754_010416</name>
</gene>
<dbReference type="EMBL" id="VCEA01000001">
    <property type="protein sequence ID" value="KAB0366260.1"/>
    <property type="molecule type" value="Genomic_DNA"/>
</dbReference>
<dbReference type="InterPro" id="IPR027267">
    <property type="entry name" value="AH/BAR_dom_sf"/>
</dbReference>
<comment type="caution">
    <text evidence="1">The sequence shown here is derived from an EMBL/GenBank/DDBJ whole genome shotgun (WGS) entry which is preliminary data.</text>
</comment>
<evidence type="ECO:0000313" key="2">
    <source>
        <dbReference type="Proteomes" id="UP000326458"/>
    </source>
</evidence>
<evidence type="ECO:0000313" key="1">
    <source>
        <dbReference type="EMBL" id="KAB0366260.1"/>
    </source>
</evidence>
<dbReference type="GO" id="GO:0005829">
    <property type="term" value="C:cytosol"/>
    <property type="evidence" value="ECO:0007669"/>
    <property type="project" value="GOC"/>
</dbReference>